<evidence type="ECO:0000313" key="3">
    <source>
        <dbReference type="Proteomes" id="UP000724149"/>
    </source>
</evidence>
<keyword evidence="1" id="KW-0472">Membrane</keyword>
<proteinExistence type="predicted"/>
<reference evidence="2 3" key="1">
    <citation type="journal article" date="2021" name="Sci. Rep.">
        <title>The distribution of antibiotic resistance genes in chicken gut microbiota commensals.</title>
        <authorList>
            <person name="Juricova H."/>
            <person name="Matiasovicova J."/>
            <person name="Kubasova T."/>
            <person name="Cejkova D."/>
            <person name="Rychlik I."/>
        </authorList>
    </citation>
    <scope>NUCLEOTIDE SEQUENCE [LARGE SCALE GENOMIC DNA]</scope>
    <source>
        <strain evidence="2 3">An564</strain>
    </source>
</reference>
<protein>
    <recommendedName>
        <fullName evidence="4">Cytochrome oxidase maturation protein, cbb3-type</fullName>
    </recommendedName>
</protein>
<organism evidence="2 3">
    <name type="scientific">Hydrogenoanaerobacterium saccharovorans</name>
    <dbReference type="NCBI Taxonomy" id="474960"/>
    <lineage>
        <taxon>Bacteria</taxon>
        <taxon>Bacillati</taxon>
        <taxon>Bacillota</taxon>
        <taxon>Clostridia</taxon>
        <taxon>Eubacteriales</taxon>
        <taxon>Oscillospiraceae</taxon>
        <taxon>Hydrogenoanaerobacterium</taxon>
    </lineage>
</organism>
<evidence type="ECO:0000256" key="1">
    <source>
        <dbReference type="SAM" id="Phobius"/>
    </source>
</evidence>
<keyword evidence="3" id="KW-1185">Reference proteome</keyword>
<evidence type="ECO:0000313" key="2">
    <source>
        <dbReference type="EMBL" id="MBM6923231.1"/>
    </source>
</evidence>
<keyword evidence="1" id="KW-1133">Transmembrane helix</keyword>
<sequence length="142" mass="16112">MPVILFIPIFIVLFLVAVMVFIIWAAKNGGFSTKRDSKITLREGETPILATEIVWFRKSMYMNKNKIPRGVLDITDQRVVYTREFGEKYEFALEKNEIESVDYDGGMRVTIHAKDGSAYSFNTSPAKDTLDALEQLGVPVAR</sequence>
<gene>
    <name evidence="2" type="ORF">H9X81_05940</name>
</gene>
<name>A0ABS2GNP9_9FIRM</name>
<dbReference type="Proteomes" id="UP000724149">
    <property type="component" value="Unassembled WGS sequence"/>
</dbReference>
<keyword evidence="1" id="KW-0812">Transmembrane</keyword>
<comment type="caution">
    <text evidence="2">The sequence shown here is derived from an EMBL/GenBank/DDBJ whole genome shotgun (WGS) entry which is preliminary data.</text>
</comment>
<evidence type="ECO:0008006" key="4">
    <source>
        <dbReference type="Google" id="ProtNLM"/>
    </source>
</evidence>
<dbReference type="RefSeq" id="WP_204720528.1">
    <property type="nucleotide sequence ID" value="NZ_JACSNR010000005.1"/>
</dbReference>
<accession>A0ABS2GNP9</accession>
<feature type="transmembrane region" description="Helical" evidence="1">
    <location>
        <begin position="6"/>
        <end position="26"/>
    </location>
</feature>
<dbReference type="EMBL" id="JACSNR010000005">
    <property type="protein sequence ID" value="MBM6923231.1"/>
    <property type="molecule type" value="Genomic_DNA"/>
</dbReference>